<accession>A0A6I6XPN6</accession>
<organism evidence="1 2">
    <name type="scientific">Pseudomonas putida</name>
    <name type="common">Arthrobacter siderocapsulatus</name>
    <dbReference type="NCBI Taxonomy" id="303"/>
    <lineage>
        <taxon>Bacteria</taxon>
        <taxon>Pseudomonadati</taxon>
        <taxon>Pseudomonadota</taxon>
        <taxon>Gammaproteobacteria</taxon>
        <taxon>Pseudomonadales</taxon>
        <taxon>Pseudomonadaceae</taxon>
        <taxon>Pseudomonas</taxon>
    </lineage>
</organism>
<protein>
    <submittedName>
        <fullName evidence="1">Uncharacterized protein</fullName>
    </submittedName>
</protein>
<name>A0A6I6XPN6_PSEPU</name>
<reference evidence="1 2" key="1">
    <citation type="submission" date="2020-02" db="EMBL/GenBank/DDBJ databases">
        <title>Pseudomonas Putida W5 Complete Genome Assembly.</title>
        <authorList>
            <person name="Yuan Z.-C."/>
            <person name="Shaw G.A."/>
            <person name="Cusano A.D."/>
            <person name="Caddey B.J."/>
            <person name="Weselowski B.J."/>
        </authorList>
    </citation>
    <scope>NUCLEOTIDE SEQUENCE [LARGE SCALE GENOMIC DNA]</scope>
    <source>
        <strain evidence="1 2">W5</strain>
    </source>
</reference>
<evidence type="ECO:0000313" key="1">
    <source>
        <dbReference type="EMBL" id="QHG67831.1"/>
    </source>
</evidence>
<evidence type="ECO:0000313" key="2">
    <source>
        <dbReference type="Proteomes" id="UP000464480"/>
    </source>
</evidence>
<proteinExistence type="predicted"/>
<sequence length="105" mass="11785">MTVTIEEVSAVNEITNLEEVFRVECTVTVSSPAIELELVEPVVRNKGGWAELHLQTRDTGEITLQVETKKTVVYEQKGTCKWPTLRIVSANETKLVNIDTIKTNQ</sequence>
<dbReference type="RefSeq" id="WP_159412711.1">
    <property type="nucleotide sequence ID" value="NZ_CP026115.2"/>
</dbReference>
<dbReference type="AlphaFoldDB" id="A0A6I6XPN6"/>
<gene>
    <name evidence="1" type="ORF">C2H86_26875</name>
</gene>
<dbReference type="Proteomes" id="UP000464480">
    <property type="component" value="Chromosome"/>
</dbReference>
<dbReference type="EMBL" id="CP026115">
    <property type="protein sequence ID" value="QHG67831.1"/>
    <property type="molecule type" value="Genomic_DNA"/>
</dbReference>